<gene>
    <name evidence="1" type="ORF">V865_000133</name>
</gene>
<evidence type="ECO:0008006" key="3">
    <source>
        <dbReference type="Google" id="ProtNLM"/>
    </source>
</evidence>
<accession>A0AAX4K939</accession>
<dbReference type="GO" id="GO:0004029">
    <property type="term" value="F:aldehyde dehydrogenase (NAD+) activity"/>
    <property type="evidence" value="ECO:0007669"/>
    <property type="project" value="TreeGrafter"/>
</dbReference>
<reference evidence="1 2" key="1">
    <citation type="submission" date="2024-01" db="EMBL/GenBank/DDBJ databases">
        <title>Comparative genomics of Cryptococcus and Kwoniella reveals pathogenesis evolution and contrasting modes of karyotype evolution via chromosome fusion or intercentromeric recombination.</title>
        <authorList>
            <person name="Coelho M.A."/>
            <person name="David-Palma M."/>
            <person name="Shea T."/>
            <person name="Bowers K."/>
            <person name="McGinley-Smith S."/>
            <person name="Mohammad A.W."/>
            <person name="Gnirke A."/>
            <person name="Yurkov A.M."/>
            <person name="Nowrousian M."/>
            <person name="Sun S."/>
            <person name="Cuomo C.A."/>
            <person name="Heitman J."/>
        </authorList>
    </citation>
    <scope>NUCLEOTIDE SEQUENCE [LARGE SCALE GENOMIC DNA]</scope>
    <source>
        <strain evidence="1 2">PYCC6329</strain>
    </source>
</reference>
<dbReference type="KEGG" id="ker:91098937"/>
<dbReference type="Gene3D" id="3.40.50.720">
    <property type="entry name" value="NAD(P)-binding Rossmann-like Domain"/>
    <property type="match status" value="1"/>
</dbReference>
<dbReference type="InterPro" id="IPR051783">
    <property type="entry name" value="NAD(P)-dependent_oxidoreduct"/>
</dbReference>
<dbReference type="PANTHER" id="PTHR48079:SF9">
    <property type="entry name" value="PUTATIVE-RELATED"/>
    <property type="match status" value="1"/>
</dbReference>
<dbReference type="AlphaFoldDB" id="A0AAX4K939"/>
<name>A0AAX4K939_9TREE</name>
<dbReference type="SUPFAM" id="SSF51735">
    <property type="entry name" value="NAD(P)-binding Rossmann-fold domains"/>
    <property type="match status" value="1"/>
</dbReference>
<proteinExistence type="predicted"/>
<protein>
    <recommendedName>
        <fullName evidence="3">NAD-dependent epimerase/dehydratase domain-containing protein</fullName>
    </recommendedName>
</protein>
<dbReference type="Proteomes" id="UP001358614">
    <property type="component" value="Chromosome 1"/>
</dbReference>
<sequence length="166" mass="18244">MFRPRGSNKPFIGTSGLLGFEGPDSALALETDRATGFRQVSEDVLHSFAVKGVRTVVIRPSPIVHGKGDHMFLPFLIDNAKQKGYAGYLGEGANQWTGVHVKDLAVLYRLALEKESVKGGSTLHGIDRDNEGITMKELATSISKHLNIPLKSLNDEEGQEYFGWLY</sequence>
<dbReference type="GeneID" id="91098937"/>
<keyword evidence="2" id="KW-1185">Reference proteome</keyword>
<dbReference type="EMBL" id="CP144089">
    <property type="protein sequence ID" value="WWD02095.1"/>
    <property type="molecule type" value="Genomic_DNA"/>
</dbReference>
<dbReference type="InterPro" id="IPR036291">
    <property type="entry name" value="NAD(P)-bd_dom_sf"/>
</dbReference>
<dbReference type="GO" id="GO:0005737">
    <property type="term" value="C:cytoplasm"/>
    <property type="evidence" value="ECO:0007669"/>
    <property type="project" value="TreeGrafter"/>
</dbReference>
<evidence type="ECO:0000313" key="2">
    <source>
        <dbReference type="Proteomes" id="UP001358614"/>
    </source>
</evidence>
<organism evidence="1 2">
    <name type="scientific">Kwoniella europaea PYCC6329</name>
    <dbReference type="NCBI Taxonomy" id="1423913"/>
    <lineage>
        <taxon>Eukaryota</taxon>
        <taxon>Fungi</taxon>
        <taxon>Dikarya</taxon>
        <taxon>Basidiomycota</taxon>
        <taxon>Agaricomycotina</taxon>
        <taxon>Tremellomycetes</taxon>
        <taxon>Tremellales</taxon>
        <taxon>Cryptococcaceae</taxon>
        <taxon>Kwoniella</taxon>
    </lineage>
</organism>
<dbReference type="PANTHER" id="PTHR48079">
    <property type="entry name" value="PROTEIN YEEZ"/>
    <property type="match status" value="1"/>
</dbReference>
<evidence type="ECO:0000313" key="1">
    <source>
        <dbReference type="EMBL" id="WWD02095.1"/>
    </source>
</evidence>
<dbReference type="RefSeq" id="XP_066080062.1">
    <property type="nucleotide sequence ID" value="XM_066223965.1"/>
</dbReference>